<dbReference type="PANTHER" id="PTHR45982:SF1">
    <property type="entry name" value="REGULATOR OF CHROMOSOME CONDENSATION"/>
    <property type="match status" value="1"/>
</dbReference>
<evidence type="ECO:0000313" key="3">
    <source>
        <dbReference type="EMBL" id="EFC40275.1"/>
    </source>
</evidence>
<feature type="region of interest" description="Disordered" evidence="2">
    <location>
        <begin position="193"/>
        <end position="226"/>
    </location>
</feature>
<proteinExistence type="predicted"/>
<protein>
    <submittedName>
        <fullName evidence="3">Predicted protein</fullName>
    </submittedName>
</protein>
<evidence type="ECO:0000313" key="4">
    <source>
        <dbReference type="Proteomes" id="UP000006671"/>
    </source>
</evidence>
<dbReference type="InterPro" id="IPR009091">
    <property type="entry name" value="RCC1/BLIP-II"/>
</dbReference>
<dbReference type="EMBL" id="GG738893">
    <property type="protein sequence ID" value="EFC40275.1"/>
    <property type="molecule type" value="Genomic_DNA"/>
</dbReference>
<dbReference type="VEuPathDB" id="AmoebaDB:NAEGRDRAFT_51807"/>
<feature type="repeat" description="RCC1" evidence="1">
    <location>
        <begin position="627"/>
        <end position="678"/>
    </location>
</feature>
<reference evidence="3 4" key="1">
    <citation type="journal article" date="2010" name="Cell">
        <title>The genome of Naegleria gruberi illuminates early eukaryotic versatility.</title>
        <authorList>
            <person name="Fritz-Laylin L.K."/>
            <person name="Prochnik S.E."/>
            <person name="Ginger M.L."/>
            <person name="Dacks J.B."/>
            <person name="Carpenter M.L."/>
            <person name="Field M.C."/>
            <person name="Kuo A."/>
            <person name="Paredez A."/>
            <person name="Chapman J."/>
            <person name="Pham J."/>
            <person name="Shu S."/>
            <person name="Neupane R."/>
            <person name="Cipriano M."/>
            <person name="Mancuso J."/>
            <person name="Tu H."/>
            <person name="Salamov A."/>
            <person name="Lindquist E."/>
            <person name="Shapiro H."/>
            <person name="Lucas S."/>
            <person name="Grigoriev I.V."/>
            <person name="Cande W.Z."/>
            <person name="Fulton C."/>
            <person name="Rokhsar D.S."/>
            <person name="Dawson S.C."/>
        </authorList>
    </citation>
    <scope>NUCLEOTIDE SEQUENCE [LARGE SCALE GENOMIC DNA]</scope>
    <source>
        <strain evidence="3 4">NEG-M</strain>
    </source>
</reference>
<dbReference type="eggNOG" id="KOG1426">
    <property type="taxonomic scope" value="Eukaryota"/>
</dbReference>
<dbReference type="KEGG" id="ngr:NAEGRDRAFT_51807"/>
<dbReference type="GO" id="GO:0005737">
    <property type="term" value="C:cytoplasm"/>
    <property type="evidence" value="ECO:0007669"/>
    <property type="project" value="TreeGrafter"/>
</dbReference>
<sequence>MGKHQEEINKLTRVDFSHLHQRRTTLESPFTGSPMKFAATDFDETQSMPQALHHLTNIGYGTLRTNKKKVASGNNSSSVFKMFQSNTNANDALGDLADFRKRKNMMNGTGNNGDENSAETFSTSAPITSETFLTQNVADSNTFSSPIGSSGSGSPFGESLEIRESALNSVSPQQNNSTGSNTVNQVPFDASLYDSSHSKRRGHTKSSSIATSPLESESTSSTQSRSNFVKELVSNDGDFRLSVSGESNQAVHIHQQQHQQQDSDDINIVTTSPSPISASVGGTPSALLSPNSDQSATGSRRYSDAHPPTHVRYDSASLPTINTATVKATKHNTRDMGSFDFDNVVFSVGSDPGMTPISEEDANMTSSTDEDKEKKRNSGGLKPFGSLLIRQRKSSNATVKEVPKLKTDNSDSRAQLDFLRDVHLQTTPNTARNSGNGQIPPFEIKSIFCGRNNSFILTKDDEIYWCGERSSCYFKRLQDEELEGKKIKLFSTSPFADHFLIVTSQQEVLVSGNNSNGQLGDGTTLDCYGFLKKIQFDFGEDYTDEEKKYVDFKFGACGRAHTCLVATLNGGIDVFYSTGNNQFSQLGYALPVERAYFENPPSLPFERKPIKDLACGAQHTIVLTEGNEIWACGKGDLGQLGNGSYSPKNVFQKIDLPTNYIIRRVFCGGGYTVLLTTDNVVLRSGGNYYGQAFLGSTEMVCDYKEQKIEKIGSSYKVYSIHPTTLFCIIQCTKTVTTGKKSSRTVETPTQEKEKSSTLKSGMFSSKSKLNLKLDLSGVQDSDSYRPNTTR</sequence>
<dbReference type="PROSITE" id="PS50012">
    <property type="entry name" value="RCC1_3"/>
    <property type="match status" value="2"/>
</dbReference>
<dbReference type="PANTHER" id="PTHR45982">
    <property type="entry name" value="REGULATOR OF CHROMOSOME CONDENSATION"/>
    <property type="match status" value="1"/>
</dbReference>
<dbReference type="AlphaFoldDB" id="D2VS27"/>
<dbReference type="InterPro" id="IPR000408">
    <property type="entry name" value="Reg_chr_condens"/>
</dbReference>
<dbReference type="Pfam" id="PF13540">
    <property type="entry name" value="RCC1_2"/>
    <property type="match status" value="1"/>
</dbReference>
<keyword evidence="4" id="KW-1185">Reference proteome</keyword>
<feature type="region of interest" description="Disordered" evidence="2">
    <location>
        <begin position="246"/>
        <end position="317"/>
    </location>
</feature>
<dbReference type="PROSITE" id="PS00626">
    <property type="entry name" value="RCC1_2"/>
    <property type="match status" value="1"/>
</dbReference>
<evidence type="ECO:0000256" key="2">
    <source>
        <dbReference type="SAM" id="MobiDB-lite"/>
    </source>
</evidence>
<gene>
    <name evidence="3" type="ORF">NAEGRDRAFT_51807</name>
</gene>
<organism evidence="4">
    <name type="scientific">Naegleria gruberi</name>
    <name type="common">Amoeba</name>
    <dbReference type="NCBI Taxonomy" id="5762"/>
    <lineage>
        <taxon>Eukaryota</taxon>
        <taxon>Discoba</taxon>
        <taxon>Heterolobosea</taxon>
        <taxon>Tetramitia</taxon>
        <taxon>Eutetramitia</taxon>
        <taxon>Vahlkampfiidae</taxon>
        <taxon>Naegleria</taxon>
    </lineage>
</organism>
<accession>D2VS27</accession>
<dbReference type="Proteomes" id="UP000006671">
    <property type="component" value="Unassembled WGS sequence"/>
</dbReference>
<feature type="compositionally biased region" description="Polar residues" evidence="2">
    <location>
        <begin position="269"/>
        <end position="300"/>
    </location>
</feature>
<name>D2VS27_NAEGR</name>
<dbReference type="InParanoid" id="D2VS27"/>
<dbReference type="GO" id="GO:0005085">
    <property type="term" value="F:guanyl-nucleotide exchange factor activity"/>
    <property type="evidence" value="ECO:0007669"/>
    <property type="project" value="TreeGrafter"/>
</dbReference>
<dbReference type="Gene3D" id="2.130.10.30">
    <property type="entry name" value="Regulator of chromosome condensation 1/beta-lactamase-inhibitor protein II"/>
    <property type="match status" value="1"/>
</dbReference>
<dbReference type="GeneID" id="8854706"/>
<dbReference type="OMA" id="ERSSCYF"/>
<feature type="region of interest" description="Disordered" evidence="2">
    <location>
        <begin position="350"/>
        <end position="384"/>
    </location>
</feature>
<evidence type="ECO:0000256" key="1">
    <source>
        <dbReference type="PROSITE-ProRule" id="PRU00235"/>
    </source>
</evidence>
<feature type="compositionally biased region" description="Low complexity" evidence="2">
    <location>
        <begin position="211"/>
        <end position="226"/>
    </location>
</feature>
<dbReference type="RefSeq" id="XP_002673019.1">
    <property type="nucleotide sequence ID" value="XM_002672973.1"/>
</dbReference>
<feature type="region of interest" description="Disordered" evidence="2">
    <location>
        <begin position="740"/>
        <end position="763"/>
    </location>
</feature>
<dbReference type="SUPFAM" id="SSF50985">
    <property type="entry name" value="RCC1/BLIP-II"/>
    <property type="match status" value="1"/>
</dbReference>
<feature type="repeat" description="RCC1" evidence="1">
    <location>
        <begin position="573"/>
        <end position="626"/>
    </location>
</feature>
<dbReference type="InterPro" id="IPR051553">
    <property type="entry name" value="Ran_GTPase-activating"/>
</dbReference>
<dbReference type="OrthoDB" id="10256179at2759"/>